<dbReference type="PANTHER" id="PTHR10582">
    <property type="entry name" value="TRANSIENT RECEPTOR POTENTIAL ION CHANNEL PROTEIN"/>
    <property type="match status" value="1"/>
</dbReference>
<evidence type="ECO:0000256" key="1">
    <source>
        <dbReference type="ARBA" id="ARBA00022737"/>
    </source>
</evidence>
<keyword evidence="4" id="KW-0812">Transmembrane</keyword>
<dbReference type="GO" id="GO:0005886">
    <property type="term" value="C:plasma membrane"/>
    <property type="evidence" value="ECO:0007669"/>
    <property type="project" value="TreeGrafter"/>
</dbReference>
<feature type="transmembrane region" description="Helical" evidence="4">
    <location>
        <begin position="465"/>
        <end position="483"/>
    </location>
</feature>
<dbReference type="OrthoDB" id="2352140at2759"/>
<accession>A0A261XVB2</accession>
<reference evidence="5 6" key="1">
    <citation type="journal article" date="2017" name="Mycologia">
        <title>Bifiguratus adelaidae, gen. et sp. nov., a new member of Mucoromycotina in endophytic and soil-dwelling habitats.</title>
        <authorList>
            <person name="Torres-Cruz T.J."/>
            <person name="Billingsley Tobias T.L."/>
            <person name="Almatruk M."/>
            <person name="Hesse C."/>
            <person name="Kuske C.R."/>
            <person name="Desiro A."/>
            <person name="Benucci G.M."/>
            <person name="Bonito G."/>
            <person name="Stajich J.E."/>
            <person name="Dunlap C."/>
            <person name="Arnold A.E."/>
            <person name="Porras-Alfaro A."/>
        </authorList>
    </citation>
    <scope>NUCLEOTIDE SEQUENCE [LARGE SCALE GENOMIC DNA]</scope>
    <source>
        <strain evidence="5 6">AZ0501</strain>
    </source>
</reference>
<keyword evidence="4" id="KW-0472">Membrane</keyword>
<dbReference type="EMBL" id="MVBO01000168">
    <property type="protein sequence ID" value="OZJ02281.1"/>
    <property type="molecule type" value="Genomic_DNA"/>
</dbReference>
<feature type="compositionally biased region" description="Polar residues" evidence="3">
    <location>
        <begin position="797"/>
        <end position="815"/>
    </location>
</feature>
<evidence type="ECO:0008006" key="7">
    <source>
        <dbReference type="Google" id="ProtNLM"/>
    </source>
</evidence>
<evidence type="ECO:0000256" key="2">
    <source>
        <dbReference type="SAM" id="Coils"/>
    </source>
</evidence>
<feature type="transmembrane region" description="Helical" evidence="4">
    <location>
        <begin position="534"/>
        <end position="550"/>
    </location>
</feature>
<dbReference type="PANTHER" id="PTHR10582:SF2">
    <property type="entry name" value="INACTIVE"/>
    <property type="match status" value="1"/>
</dbReference>
<gene>
    <name evidence="5" type="ORF">BZG36_04823</name>
</gene>
<keyword evidence="1" id="KW-0677">Repeat</keyword>
<dbReference type="GO" id="GO:0098703">
    <property type="term" value="P:calcium ion import across plasma membrane"/>
    <property type="evidence" value="ECO:0007669"/>
    <property type="project" value="TreeGrafter"/>
</dbReference>
<dbReference type="Proteomes" id="UP000242875">
    <property type="component" value="Unassembled WGS sequence"/>
</dbReference>
<dbReference type="GO" id="GO:0005216">
    <property type="term" value="F:monoatomic ion channel activity"/>
    <property type="evidence" value="ECO:0007669"/>
    <property type="project" value="InterPro"/>
</dbReference>
<dbReference type="InterPro" id="IPR024862">
    <property type="entry name" value="TRPV"/>
</dbReference>
<feature type="transmembrane region" description="Helical" evidence="4">
    <location>
        <begin position="400"/>
        <end position="419"/>
    </location>
</feature>
<sequence>MRHPIDLGYGPFNLTVGEDIRHTYRYVQWYHQSTVKTTFTPLATLCKTSSIIEQLKATGSAFLKTFLIAKVKSLVRDPRKKCSKQDTETLKNDMECLEKEITSAHRDLDEVVKTLIAKGKQVGSSNHQKNPRFFHGTIKTKQEEVPLPYAPYLSHDFISFHTSISKDEVEYKGQRLNLVQLSFTPRARARLQETQMQELRMHVLFARPFPIPGHLLAAELGLFSWAIREDEVEFMKRYIQDISAPSSLDADEHEVGNIEALVPLIPQLIRVYPGLMTRLLYYTSLWRALDHTYPYALAYFYGHPAGDRELQMFRTNRPLVCYAVDAPSKRPFDTVANVPRAPFDDSRGSQASRFYDCDPFLYPLRNISRYPIQKDMLASFSAWKDSLLAVTKDLRRANRYTFLTAFKSVLTTFLTGFVISDKERSTFLKIIMLDDDLLLQARVLDSLNFEVLIAYKWNAYARNRYYFLVFLHFLLYALLWCLGSSHVVKVMQEARQNIAEGPRYYSIYNIIDFGTYILALATGVQWIWHGSINAALYSIAIFFTWLQLMSHLRSVRIGSSLFGFWLVLVLTTFAFAHSLWVQSLTNNIALSNYDKEAAMQPSNTETAADRTLLVTYQSVWYFIAGNYADFQDSDLLSVKIFAFVFLISVGIILMNVLIALINTTVAQSNVTEEFQLRLQKASVLQIDYCTNRNVLDETFRAKRSHKISRDIAYLASEEKILEEKAYWNSVYRDQELPRATNEFFLFEDQEEDWTEPMHMLKGNLEDYGSTSQPQRDGDHSKTTTTTNTDSINEPEAHNNSADVPEPQSFSSPPLG</sequence>
<dbReference type="AlphaFoldDB" id="A0A261XVB2"/>
<feature type="coiled-coil region" evidence="2">
    <location>
        <begin position="80"/>
        <end position="114"/>
    </location>
</feature>
<protein>
    <recommendedName>
        <fullName evidence="7">Ion transport domain-containing protein</fullName>
    </recommendedName>
</protein>
<evidence type="ECO:0000313" key="6">
    <source>
        <dbReference type="Proteomes" id="UP000242875"/>
    </source>
</evidence>
<keyword evidence="2" id="KW-0175">Coiled coil</keyword>
<feature type="transmembrane region" description="Helical" evidence="4">
    <location>
        <begin position="640"/>
        <end position="661"/>
    </location>
</feature>
<evidence type="ECO:0000256" key="4">
    <source>
        <dbReference type="SAM" id="Phobius"/>
    </source>
</evidence>
<evidence type="ECO:0000256" key="3">
    <source>
        <dbReference type="SAM" id="MobiDB-lite"/>
    </source>
</evidence>
<feature type="transmembrane region" description="Helical" evidence="4">
    <location>
        <begin position="562"/>
        <end position="581"/>
    </location>
</feature>
<proteinExistence type="predicted"/>
<keyword evidence="6" id="KW-1185">Reference proteome</keyword>
<organism evidence="5 6">
    <name type="scientific">Bifiguratus adelaidae</name>
    <dbReference type="NCBI Taxonomy" id="1938954"/>
    <lineage>
        <taxon>Eukaryota</taxon>
        <taxon>Fungi</taxon>
        <taxon>Fungi incertae sedis</taxon>
        <taxon>Mucoromycota</taxon>
        <taxon>Mucoromycotina</taxon>
        <taxon>Endogonomycetes</taxon>
        <taxon>Endogonales</taxon>
        <taxon>Endogonales incertae sedis</taxon>
        <taxon>Bifiguratus</taxon>
    </lineage>
</organism>
<evidence type="ECO:0000313" key="5">
    <source>
        <dbReference type="EMBL" id="OZJ02281.1"/>
    </source>
</evidence>
<feature type="region of interest" description="Disordered" evidence="3">
    <location>
        <begin position="762"/>
        <end position="815"/>
    </location>
</feature>
<comment type="caution">
    <text evidence="5">The sequence shown here is derived from an EMBL/GenBank/DDBJ whole genome shotgun (WGS) entry which is preliminary data.</text>
</comment>
<keyword evidence="4" id="KW-1133">Transmembrane helix</keyword>
<name>A0A261XVB2_9FUNG</name>